<keyword evidence="10" id="KW-0234">DNA repair</keyword>
<dbReference type="Proteomes" id="UP000053660">
    <property type="component" value="Unassembled WGS sequence"/>
</dbReference>
<keyword evidence="8" id="KW-0175">Coiled coil</keyword>
<sequence>MRNDLKNLQEKHAALEQHIRKATEEAGEAQRQLGQAMQKYGAVETDLNRLRSQYRSLERRLEQLEMDDDMSVVENMRKSLDELNAQIAELEQDFARLDENEEEDVKEIRRIDAAVDSDIRRQARIQESLTNMESSSKQLEEEKAAAEERAKRSEELSTPRSMTNPPDMEQLGDTAELEEQYKTLTMKIESAEKVMGNAVSAEQLQEFKDNYERIKKHYLVLKGLNKKLSECIRIRNEKFPIMCHAITMRLKMTFQRLMATRCYHGNLLVDRQKGVINISVATHQKDDNSQAAAKSVVQDLRGLSGGERSFTTACFIMALWEIMEAPFRCMDEFDVFMDMINRRVVMDLLVKLATEQYSHNQFIFFTPQGIKELGEREHVQVFEMPKVRD</sequence>
<dbReference type="OrthoDB" id="10072614at2759"/>
<keyword evidence="7" id="KW-0067">ATP-binding</keyword>
<feature type="compositionally biased region" description="Basic and acidic residues" evidence="12">
    <location>
        <begin position="138"/>
        <end position="157"/>
    </location>
</feature>
<dbReference type="Gene3D" id="1.10.287.1490">
    <property type="match status" value="1"/>
</dbReference>
<evidence type="ECO:0000256" key="1">
    <source>
        <dbReference type="ARBA" id="ARBA00004123"/>
    </source>
</evidence>
<dbReference type="GO" id="GO:0003684">
    <property type="term" value="F:damaged DNA binding"/>
    <property type="evidence" value="ECO:0007669"/>
    <property type="project" value="TreeGrafter"/>
</dbReference>
<comment type="similarity">
    <text evidence="3">Belongs to the SMC family. SMC6 subfamily.</text>
</comment>
<evidence type="ECO:0000313" key="15">
    <source>
        <dbReference type="Proteomes" id="UP000053660"/>
    </source>
</evidence>
<evidence type="ECO:0000256" key="8">
    <source>
        <dbReference type="ARBA" id="ARBA00023054"/>
    </source>
</evidence>
<protein>
    <recommendedName>
        <fullName evidence="13">RecF/RecN/SMC N-terminal domain-containing protein</fullName>
    </recommendedName>
</protein>
<dbReference type="GO" id="GO:0005634">
    <property type="term" value="C:nucleus"/>
    <property type="evidence" value="ECO:0007669"/>
    <property type="project" value="UniProtKB-SubCell"/>
</dbReference>
<reference evidence="14 15" key="1">
    <citation type="submission" date="2014-03" db="EMBL/GenBank/DDBJ databases">
        <title>Draft genome of the hookworm Oesophagostomum dentatum.</title>
        <authorList>
            <person name="Mitreva M."/>
        </authorList>
    </citation>
    <scope>NUCLEOTIDE SEQUENCE [LARGE SCALE GENOMIC DNA]</scope>
    <source>
        <strain evidence="14 15">OD-Hann</strain>
    </source>
</reference>
<evidence type="ECO:0000256" key="6">
    <source>
        <dbReference type="ARBA" id="ARBA00022763"/>
    </source>
</evidence>
<evidence type="ECO:0000256" key="3">
    <source>
        <dbReference type="ARBA" id="ARBA00006793"/>
    </source>
</evidence>
<evidence type="ECO:0000256" key="7">
    <source>
        <dbReference type="ARBA" id="ARBA00022840"/>
    </source>
</evidence>
<dbReference type="GO" id="GO:0005524">
    <property type="term" value="F:ATP binding"/>
    <property type="evidence" value="ECO:0007669"/>
    <property type="project" value="UniProtKB-KW"/>
</dbReference>
<keyword evidence="5" id="KW-0547">Nucleotide-binding</keyword>
<accession>A0A0B1SLG9</accession>
<dbReference type="GO" id="GO:0035861">
    <property type="term" value="C:site of double-strand break"/>
    <property type="evidence" value="ECO:0007669"/>
    <property type="project" value="TreeGrafter"/>
</dbReference>
<keyword evidence="9" id="KW-0233">DNA recombination</keyword>
<dbReference type="GO" id="GO:0030915">
    <property type="term" value="C:Smc5-Smc6 complex"/>
    <property type="evidence" value="ECO:0007669"/>
    <property type="project" value="TreeGrafter"/>
</dbReference>
<evidence type="ECO:0000256" key="5">
    <source>
        <dbReference type="ARBA" id="ARBA00022741"/>
    </source>
</evidence>
<keyword evidence="4" id="KW-0158">Chromosome</keyword>
<dbReference type="GO" id="GO:0000724">
    <property type="term" value="P:double-strand break repair via homologous recombination"/>
    <property type="evidence" value="ECO:0007669"/>
    <property type="project" value="TreeGrafter"/>
</dbReference>
<keyword evidence="6" id="KW-0227">DNA damage</keyword>
<dbReference type="InterPro" id="IPR027417">
    <property type="entry name" value="P-loop_NTPase"/>
</dbReference>
<feature type="region of interest" description="Disordered" evidence="12">
    <location>
        <begin position="127"/>
        <end position="173"/>
    </location>
</feature>
<evidence type="ECO:0000256" key="4">
    <source>
        <dbReference type="ARBA" id="ARBA00022454"/>
    </source>
</evidence>
<name>A0A0B1SLG9_OESDE</name>
<evidence type="ECO:0000256" key="9">
    <source>
        <dbReference type="ARBA" id="ARBA00023172"/>
    </source>
</evidence>
<evidence type="ECO:0000256" key="11">
    <source>
        <dbReference type="ARBA" id="ARBA00023242"/>
    </source>
</evidence>
<organism evidence="14 15">
    <name type="scientific">Oesophagostomum dentatum</name>
    <name type="common">Nodular worm</name>
    <dbReference type="NCBI Taxonomy" id="61180"/>
    <lineage>
        <taxon>Eukaryota</taxon>
        <taxon>Metazoa</taxon>
        <taxon>Ecdysozoa</taxon>
        <taxon>Nematoda</taxon>
        <taxon>Chromadorea</taxon>
        <taxon>Rhabditida</taxon>
        <taxon>Rhabditina</taxon>
        <taxon>Rhabditomorpha</taxon>
        <taxon>Strongyloidea</taxon>
        <taxon>Strongylidae</taxon>
        <taxon>Oesophagostomum</taxon>
    </lineage>
</organism>
<dbReference type="PANTHER" id="PTHR19306:SF6">
    <property type="entry name" value="STRUCTURAL MAINTENANCE OF CHROMOSOMES PROTEIN 6"/>
    <property type="match status" value="1"/>
</dbReference>
<feature type="domain" description="RecF/RecN/SMC N-terminal" evidence="13">
    <location>
        <begin position="12"/>
        <end position="365"/>
    </location>
</feature>
<evidence type="ECO:0000259" key="13">
    <source>
        <dbReference type="Pfam" id="PF02463"/>
    </source>
</evidence>
<evidence type="ECO:0000256" key="12">
    <source>
        <dbReference type="SAM" id="MobiDB-lite"/>
    </source>
</evidence>
<keyword evidence="15" id="KW-1185">Reference proteome</keyword>
<dbReference type="GO" id="GO:0003697">
    <property type="term" value="F:single-stranded DNA binding"/>
    <property type="evidence" value="ECO:0007669"/>
    <property type="project" value="TreeGrafter"/>
</dbReference>
<dbReference type="Pfam" id="PF02463">
    <property type="entry name" value="SMC_N"/>
    <property type="match status" value="1"/>
</dbReference>
<evidence type="ECO:0000313" key="14">
    <source>
        <dbReference type="EMBL" id="KHJ84387.1"/>
    </source>
</evidence>
<dbReference type="EMBL" id="KN568757">
    <property type="protein sequence ID" value="KHJ84387.1"/>
    <property type="molecule type" value="Genomic_DNA"/>
</dbReference>
<dbReference type="PANTHER" id="PTHR19306">
    <property type="entry name" value="STRUCTURAL MAINTENANCE OF CHROMOSOMES 5,6 SMC5, SMC6"/>
    <property type="match status" value="1"/>
</dbReference>
<dbReference type="SUPFAM" id="SSF52540">
    <property type="entry name" value="P-loop containing nucleoside triphosphate hydrolases"/>
    <property type="match status" value="1"/>
</dbReference>
<dbReference type="AlphaFoldDB" id="A0A0B1SLG9"/>
<evidence type="ECO:0000256" key="2">
    <source>
        <dbReference type="ARBA" id="ARBA00004286"/>
    </source>
</evidence>
<evidence type="ECO:0000256" key="10">
    <source>
        <dbReference type="ARBA" id="ARBA00023204"/>
    </source>
</evidence>
<dbReference type="InterPro" id="IPR003395">
    <property type="entry name" value="RecF/RecN/SMC_N"/>
</dbReference>
<keyword evidence="11" id="KW-0539">Nucleus</keyword>
<gene>
    <name evidence="14" type="ORF">OESDEN_15901</name>
</gene>
<dbReference type="Gene3D" id="3.40.50.300">
    <property type="entry name" value="P-loop containing nucleotide triphosphate hydrolases"/>
    <property type="match status" value="1"/>
</dbReference>
<comment type="subcellular location">
    <subcellularLocation>
        <location evidence="2">Chromosome</location>
    </subcellularLocation>
    <subcellularLocation>
        <location evidence="1">Nucleus</location>
    </subcellularLocation>
</comment>
<proteinExistence type="inferred from homology"/>